<reference evidence="3" key="1">
    <citation type="journal article" date="2019" name="Int. J. Syst. Evol. Microbiol.">
        <title>The Global Catalogue of Microorganisms (GCM) 10K type strain sequencing project: providing services to taxonomists for standard genome sequencing and annotation.</title>
        <authorList>
            <consortium name="The Broad Institute Genomics Platform"/>
            <consortium name="The Broad Institute Genome Sequencing Center for Infectious Disease"/>
            <person name="Wu L."/>
            <person name="Ma J."/>
        </authorList>
    </citation>
    <scope>NUCLEOTIDE SEQUENCE [LARGE SCALE GENOMIC DNA]</scope>
    <source>
        <strain evidence="3">JCM 17626</strain>
    </source>
</reference>
<evidence type="ECO:0000259" key="1">
    <source>
        <dbReference type="Pfam" id="PF00144"/>
    </source>
</evidence>
<gene>
    <name evidence="2" type="ORF">GCM10022289_11480</name>
</gene>
<protein>
    <submittedName>
        <fullName evidence="2">Serine hydrolase domain-containing protein</fullName>
    </submittedName>
</protein>
<keyword evidence="3" id="KW-1185">Reference proteome</keyword>
<evidence type="ECO:0000313" key="2">
    <source>
        <dbReference type="EMBL" id="GAA4200106.1"/>
    </source>
</evidence>
<dbReference type="Proteomes" id="UP001501772">
    <property type="component" value="Unassembled WGS sequence"/>
</dbReference>
<comment type="caution">
    <text evidence="2">The sequence shown here is derived from an EMBL/GenBank/DDBJ whole genome shotgun (WGS) entry which is preliminary data.</text>
</comment>
<feature type="domain" description="Beta-lactamase-related" evidence="1">
    <location>
        <begin position="29"/>
        <end position="362"/>
    </location>
</feature>
<dbReference type="RefSeq" id="WP_344850225.1">
    <property type="nucleotide sequence ID" value="NZ_BAABBY010000002.1"/>
</dbReference>
<name>A0ABP8B7L6_9SPHI</name>
<dbReference type="SUPFAM" id="SSF56601">
    <property type="entry name" value="beta-lactamase/transpeptidase-like"/>
    <property type="match status" value="1"/>
</dbReference>
<dbReference type="Gene3D" id="3.40.710.10">
    <property type="entry name" value="DD-peptidase/beta-lactamase superfamily"/>
    <property type="match status" value="1"/>
</dbReference>
<dbReference type="GO" id="GO:0016787">
    <property type="term" value="F:hydrolase activity"/>
    <property type="evidence" value="ECO:0007669"/>
    <property type="project" value="UniProtKB-KW"/>
</dbReference>
<accession>A0ABP8B7L6</accession>
<sequence length="376" mass="42593">MKRSFYLNISFYTLIFGLNTVCQAQNSKIDSTVKAIMVENHIAGLSAAVIDSGKIIWTGYYGYQNIEQQKKVNAQTTFVIASTSKTVTAAALMQLYSKGKFKMDDDINKYLPFKVKNPNYPNLPITFGQLLRHRSAIQDNIDYLGPFWLVKKGDPTISLGTFLKDYLAIGGKNYSAKKNFFNEKPDSAFHYSNIGISLAGYLVECISGMPFEQYCKQNIFTPLEMNTSAWHLKDLDTTKLAMPYHYSDSLKKFVPLGFGGFPDYPAGTLHTTPTQLANFLISWTQHGKFKDKQVFEGNAIQLLTPDETSLGYYTWFLRGTEKGELIYNHTGGDEGVLSFIAFSPKTKKGILFMMNSFFESREAFIKLINLFYYNAR</sequence>
<dbReference type="PANTHER" id="PTHR46825">
    <property type="entry name" value="D-ALANYL-D-ALANINE-CARBOXYPEPTIDASE/ENDOPEPTIDASE AMPH"/>
    <property type="match status" value="1"/>
</dbReference>
<keyword evidence="2" id="KW-0378">Hydrolase</keyword>
<dbReference type="InterPro" id="IPR012338">
    <property type="entry name" value="Beta-lactam/transpept-like"/>
</dbReference>
<proteinExistence type="predicted"/>
<dbReference type="EMBL" id="BAABBY010000002">
    <property type="protein sequence ID" value="GAA4200106.1"/>
    <property type="molecule type" value="Genomic_DNA"/>
</dbReference>
<evidence type="ECO:0000313" key="3">
    <source>
        <dbReference type="Proteomes" id="UP001501772"/>
    </source>
</evidence>
<dbReference type="Pfam" id="PF00144">
    <property type="entry name" value="Beta-lactamase"/>
    <property type="match status" value="1"/>
</dbReference>
<dbReference type="InterPro" id="IPR001466">
    <property type="entry name" value="Beta-lactam-related"/>
</dbReference>
<dbReference type="PANTHER" id="PTHR46825:SF9">
    <property type="entry name" value="BETA-LACTAMASE-RELATED DOMAIN-CONTAINING PROTEIN"/>
    <property type="match status" value="1"/>
</dbReference>
<organism evidence="2 3">
    <name type="scientific">Pedobacter jeongneungensis</name>
    <dbReference type="NCBI Taxonomy" id="947309"/>
    <lineage>
        <taxon>Bacteria</taxon>
        <taxon>Pseudomonadati</taxon>
        <taxon>Bacteroidota</taxon>
        <taxon>Sphingobacteriia</taxon>
        <taxon>Sphingobacteriales</taxon>
        <taxon>Sphingobacteriaceae</taxon>
        <taxon>Pedobacter</taxon>
    </lineage>
</organism>
<dbReference type="InterPro" id="IPR050491">
    <property type="entry name" value="AmpC-like"/>
</dbReference>